<dbReference type="Proteomes" id="UP000761534">
    <property type="component" value="Unassembled WGS sequence"/>
</dbReference>
<evidence type="ECO:0000313" key="8">
    <source>
        <dbReference type="Proteomes" id="UP000761534"/>
    </source>
</evidence>
<dbReference type="Pfam" id="PF18391">
    <property type="entry name" value="CHIP_TPR_N"/>
    <property type="match status" value="1"/>
</dbReference>
<reference evidence="7" key="1">
    <citation type="journal article" date="2019" name="G3 (Bethesda)">
        <title>Genome Assemblies of Two Rare Opportunistic Yeast Pathogens: Diutina rugosa (syn. Candida rugosa) and Trichomonascus ciferrii (syn. Candida ciferrii).</title>
        <authorList>
            <person name="Mixao V."/>
            <person name="Saus E."/>
            <person name="Hansen A.P."/>
            <person name="Lass-Florl C."/>
            <person name="Gabaldon T."/>
        </authorList>
    </citation>
    <scope>NUCLEOTIDE SEQUENCE</scope>
    <source>
        <strain evidence="7">CBS 4856</strain>
    </source>
</reference>
<dbReference type="PROSITE" id="PS51698">
    <property type="entry name" value="U_BOX"/>
    <property type="match status" value="1"/>
</dbReference>
<evidence type="ECO:0000256" key="5">
    <source>
        <dbReference type="ARBA" id="ARBA00022786"/>
    </source>
</evidence>
<dbReference type="PANTHER" id="PTHR46803:SF2">
    <property type="entry name" value="E3 UBIQUITIN-PROTEIN LIGASE CHIP"/>
    <property type="match status" value="1"/>
</dbReference>
<dbReference type="AlphaFoldDB" id="A0A642V818"/>
<gene>
    <name evidence="7" type="ORF">TRICI_001610</name>
</gene>
<dbReference type="SMART" id="SM00504">
    <property type="entry name" value="Ubox"/>
    <property type="match status" value="1"/>
</dbReference>
<evidence type="ECO:0000256" key="1">
    <source>
        <dbReference type="ARBA" id="ARBA00000900"/>
    </source>
</evidence>
<keyword evidence="4" id="KW-0677">Repeat</keyword>
<sequence>MGLAQTELGHLSKADANLKKAYDGALKESSPSSPAICQAILTLRKRRWEMEEEKRMRNVGPLLAEVQDMYREKRDRELEEARRTFKGEELADEENYIQESYQEKIDQTQSIFARADKKYEQQEVPDYLLDPISFNLFVDPVITKSGNTFERSWILQHLKSSATDPFSRVPLTKDDLIPNIQLKQAAEDFIAKQGTF</sequence>
<dbReference type="VEuPathDB" id="FungiDB:TRICI_001610"/>
<dbReference type="OrthoDB" id="629492at2759"/>
<dbReference type="Gene3D" id="3.30.40.10">
    <property type="entry name" value="Zinc/RING finger domain, C3HC4 (zinc finger)"/>
    <property type="match status" value="1"/>
</dbReference>
<accession>A0A642V818</accession>
<dbReference type="GO" id="GO:0061630">
    <property type="term" value="F:ubiquitin protein ligase activity"/>
    <property type="evidence" value="ECO:0007669"/>
    <property type="project" value="UniProtKB-EC"/>
</dbReference>
<organism evidence="7 8">
    <name type="scientific">Trichomonascus ciferrii</name>
    <dbReference type="NCBI Taxonomy" id="44093"/>
    <lineage>
        <taxon>Eukaryota</taxon>
        <taxon>Fungi</taxon>
        <taxon>Dikarya</taxon>
        <taxon>Ascomycota</taxon>
        <taxon>Saccharomycotina</taxon>
        <taxon>Dipodascomycetes</taxon>
        <taxon>Dipodascales</taxon>
        <taxon>Trichomonascaceae</taxon>
        <taxon>Trichomonascus</taxon>
        <taxon>Trichomonascus ciferrii complex</taxon>
    </lineage>
</organism>
<proteinExistence type="predicted"/>
<feature type="domain" description="U-box" evidence="6">
    <location>
        <begin position="123"/>
        <end position="196"/>
    </location>
</feature>
<dbReference type="InterPro" id="IPR013083">
    <property type="entry name" value="Znf_RING/FYVE/PHD"/>
</dbReference>
<evidence type="ECO:0000259" key="6">
    <source>
        <dbReference type="PROSITE" id="PS51698"/>
    </source>
</evidence>
<keyword evidence="8" id="KW-1185">Reference proteome</keyword>
<name>A0A642V818_9ASCO</name>
<dbReference type="Gene3D" id="6.10.140.2020">
    <property type="match status" value="1"/>
</dbReference>
<dbReference type="GO" id="GO:0000209">
    <property type="term" value="P:protein polyubiquitination"/>
    <property type="evidence" value="ECO:0007669"/>
    <property type="project" value="TreeGrafter"/>
</dbReference>
<dbReference type="InterPro" id="IPR041312">
    <property type="entry name" value="CHIP_TPR_N"/>
</dbReference>
<dbReference type="GO" id="GO:0071218">
    <property type="term" value="P:cellular response to misfolded protein"/>
    <property type="evidence" value="ECO:0007669"/>
    <property type="project" value="TreeGrafter"/>
</dbReference>
<dbReference type="PANTHER" id="PTHR46803">
    <property type="entry name" value="E3 UBIQUITIN-PROTEIN LIGASE CHIP"/>
    <property type="match status" value="1"/>
</dbReference>
<dbReference type="Pfam" id="PF04564">
    <property type="entry name" value="U-box"/>
    <property type="match status" value="1"/>
</dbReference>
<keyword evidence="3" id="KW-0808">Transferase</keyword>
<dbReference type="EMBL" id="SWFS01000115">
    <property type="protein sequence ID" value="KAA8916242.1"/>
    <property type="molecule type" value="Genomic_DNA"/>
</dbReference>
<comment type="catalytic activity">
    <reaction evidence="1">
        <text>S-ubiquitinyl-[E2 ubiquitin-conjugating enzyme]-L-cysteine + [acceptor protein]-L-lysine = [E2 ubiquitin-conjugating enzyme]-L-cysteine + N(6)-ubiquitinyl-[acceptor protein]-L-lysine.</text>
        <dbReference type="EC" id="2.3.2.27"/>
    </reaction>
</comment>
<evidence type="ECO:0000256" key="4">
    <source>
        <dbReference type="ARBA" id="ARBA00022737"/>
    </source>
</evidence>
<dbReference type="GO" id="GO:0045862">
    <property type="term" value="P:positive regulation of proteolysis"/>
    <property type="evidence" value="ECO:0007669"/>
    <property type="project" value="TreeGrafter"/>
</dbReference>
<dbReference type="EC" id="2.3.2.27" evidence="2"/>
<evidence type="ECO:0000256" key="3">
    <source>
        <dbReference type="ARBA" id="ARBA00022679"/>
    </source>
</evidence>
<keyword evidence="5" id="KW-0833">Ubl conjugation pathway</keyword>
<dbReference type="GO" id="GO:0051087">
    <property type="term" value="F:protein-folding chaperone binding"/>
    <property type="evidence" value="ECO:0007669"/>
    <property type="project" value="TreeGrafter"/>
</dbReference>
<dbReference type="GO" id="GO:0005737">
    <property type="term" value="C:cytoplasm"/>
    <property type="evidence" value="ECO:0007669"/>
    <property type="project" value="TreeGrafter"/>
</dbReference>
<dbReference type="GO" id="GO:0043161">
    <property type="term" value="P:proteasome-mediated ubiquitin-dependent protein catabolic process"/>
    <property type="evidence" value="ECO:0007669"/>
    <property type="project" value="TreeGrafter"/>
</dbReference>
<dbReference type="InterPro" id="IPR003613">
    <property type="entry name" value="Ubox_domain"/>
</dbReference>
<dbReference type="GO" id="GO:0006515">
    <property type="term" value="P:protein quality control for misfolded or incompletely synthesized proteins"/>
    <property type="evidence" value="ECO:0007669"/>
    <property type="project" value="TreeGrafter"/>
</dbReference>
<protein>
    <recommendedName>
        <fullName evidence="2">RING-type E3 ubiquitin transferase</fullName>
        <ecNumber evidence="2">2.3.2.27</ecNumber>
    </recommendedName>
</protein>
<comment type="caution">
    <text evidence="7">The sequence shown here is derived from an EMBL/GenBank/DDBJ whole genome shotgun (WGS) entry which is preliminary data.</text>
</comment>
<dbReference type="SUPFAM" id="SSF57850">
    <property type="entry name" value="RING/U-box"/>
    <property type="match status" value="1"/>
</dbReference>
<evidence type="ECO:0000256" key="2">
    <source>
        <dbReference type="ARBA" id="ARBA00012483"/>
    </source>
</evidence>
<evidence type="ECO:0000313" key="7">
    <source>
        <dbReference type="EMBL" id="KAA8916242.1"/>
    </source>
</evidence>